<name>A0A345ZSY4_9HYPH</name>
<keyword evidence="3" id="KW-1185">Reference proteome</keyword>
<dbReference type="AlphaFoldDB" id="A0A345ZSY4"/>
<dbReference type="InterPro" id="IPR008523">
    <property type="entry name" value="DUF805"/>
</dbReference>
<dbReference type="GO" id="GO:0005886">
    <property type="term" value="C:plasma membrane"/>
    <property type="evidence" value="ECO:0007669"/>
    <property type="project" value="TreeGrafter"/>
</dbReference>
<proteinExistence type="predicted"/>
<feature type="transmembrane region" description="Helical" evidence="1">
    <location>
        <begin position="26"/>
        <end position="48"/>
    </location>
</feature>
<dbReference type="Proteomes" id="UP000254889">
    <property type="component" value="Chromosome"/>
</dbReference>
<dbReference type="KEGG" id="ptaw:DW352_05560"/>
<reference evidence="2 3" key="1">
    <citation type="submission" date="2018-07" db="EMBL/GenBank/DDBJ databases">
        <authorList>
            <person name="Quirk P.G."/>
            <person name="Krulwich T.A."/>
        </authorList>
    </citation>
    <scope>NUCLEOTIDE SEQUENCE [LARGE SCALE GENOMIC DNA]</scope>
    <source>
        <strain evidence="2 3">CC-BB4</strain>
    </source>
</reference>
<organism evidence="2 3">
    <name type="scientific">Pseudolabrys taiwanensis</name>
    <dbReference type="NCBI Taxonomy" id="331696"/>
    <lineage>
        <taxon>Bacteria</taxon>
        <taxon>Pseudomonadati</taxon>
        <taxon>Pseudomonadota</taxon>
        <taxon>Alphaproteobacteria</taxon>
        <taxon>Hyphomicrobiales</taxon>
        <taxon>Xanthobacteraceae</taxon>
        <taxon>Pseudolabrys</taxon>
    </lineage>
</organism>
<dbReference type="RefSeq" id="WP_115689290.1">
    <property type="nucleotide sequence ID" value="NZ_CP031417.1"/>
</dbReference>
<gene>
    <name evidence="2" type="ORF">DW352_05560</name>
</gene>
<dbReference type="OrthoDB" id="9812349at2"/>
<keyword evidence="1" id="KW-1133">Transmembrane helix</keyword>
<evidence type="ECO:0000256" key="1">
    <source>
        <dbReference type="SAM" id="Phobius"/>
    </source>
</evidence>
<sequence length="123" mass="13689">MNFQEAIKSGFRNYLTFSGRAPRSEFWFWVLFEVLVSIVANILDVAIFPFSDVSPLNAIVSVALFLPSLAVSVRRLHDIDRTGWWVLISLTVIGVVLLLIWNCLRGTIGANRFGPDPLAGQAP</sequence>
<feature type="transmembrane region" description="Helical" evidence="1">
    <location>
        <begin position="84"/>
        <end position="104"/>
    </location>
</feature>
<evidence type="ECO:0000313" key="2">
    <source>
        <dbReference type="EMBL" id="AXK80031.1"/>
    </source>
</evidence>
<dbReference type="PANTHER" id="PTHR34980:SF2">
    <property type="entry name" value="INNER MEMBRANE PROTEIN YHAH-RELATED"/>
    <property type="match status" value="1"/>
</dbReference>
<dbReference type="Pfam" id="PF05656">
    <property type="entry name" value="DUF805"/>
    <property type="match status" value="1"/>
</dbReference>
<keyword evidence="1" id="KW-0472">Membrane</keyword>
<protein>
    <submittedName>
        <fullName evidence="2">DUF805 domain-containing protein</fullName>
    </submittedName>
</protein>
<accession>A0A345ZSY4</accession>
<dbReference type="PANTHER" id="PTHR34980">
    <property type="entry name" value="INNER MEMBRANE PROTEIN-RELATED-RELATED"/>
    <property type="match status" value="1"/>
</dbReference>
<dbReference type="EMBL" id="CP031417">
    <property type="protein sequence ID" value="AXK80031.1"/>
    <property type="molecule type" value="Genomic_DNA"/>
</dbReference>
<evidence type="ECO:0000313" key="3">
    <source>
        <dbReference type="Proteomes" id="UP000254889"/>
    </source>
</evidence>
<keyword evidence="1" id="KW-0812">Transmembrane</keyword>